<keyword evidence="1" id="KW-0732">Signal</keyword>
<keyword evidence="3" id="KW-1185">Reference proteome</keyword>
<evidence type="ECO:0000256" key="1">
    <source>
        <dbReference type="SAM" id="SignalP"/>
    </source>
</evidence>
<name>A0A5Q0H2H1_SACSY</name>
<dbReference type="RefSeq" id="WP_033431113.1">
    <property type="nucleotide sequence ID" value="NZ_CP034550.1"/>
</dbReference>
<dbReference type="KEGG" id="ssyi:EKG83_23660"/>
<dbReference type="EMBL" id="CP034550">
    <property type="protein sequence ID" value="QFZ20020.1"/>
    <property type="molecule type" value="Genomic_DNA"/>
</dbReference>
<reference evidence="3" key="1">
    <citation type="journal article" date="2021" name="Curr. Microbiol.">
        <title>Complete genome of nocamycin-producing strain Saccharothrix syringae NRRL B-16468 reveals the biosynthetic potential for secondary metabolites.</title>
        <authorList>
            <person name="Mo X."/>
            <person name="Yang S."/>
        </authorList>
    </citation>
    <scope>NUCLEOTIDE SEQUENCE [LARGE SCALE GENOMIC DNA]</scope>
    <source>
        <strain evidence="3">ATCC 51364 / DSM 43886 / JCM 6844 / KCTC 9398 / NBRC 14523 / NRRL B-16468 / INA 2240</strain>
    </source>
</reference>
<feature type="signal peptide" evidence="1">
    <location>
        <begin position="1"/>
        <end position="24"/>
    </location>
</feature>
<feature type="chain" id="PRO_5024979431" evidence="1">
    <location>
        <begin position="25"/>
        <end position="93"/>
    </location>
</feature>
<sequence length="93" mass="9782">MKLKACLAAAITAATFVLTPVASATPASAKEATCRDAVEQTATDLWLAGLPVPSREWQKLRAQVQNLLNGSIGADFRKAMERDLALLDAGCAP</sequence>
<evidence type="ECO:0000313" key="3">
    <source>
        <dbReference type="Proteomes" id="UP000325787"/>
    </source>
</evidence>
<dbReference type="AlphaFoldDB" id="A0A5Q0H2H1"/>
<gene>
    <name evidence="2" type="ORF">EKG83_23660</name>
</gene>
<dbReference type="Proteomes" id="UP000325787">
    <property type="component" value="Chromosome"/>
</dbReference>
<protein>
    <submittedName>
        <fullName evidence="2">Uncharacterized protein</fullName>
    </submittedName>
</protein>
<organism evidence="2 3">
    <name type="scientific">Saccharothrix syringae</name>
    <name type="common">Nocardiopsis syringae</name>
    <dbReference type="NCBI Taxonomy" id="103733"/>
    <lineage>
        <taxon>Bacteria</taxon>
        <taxon>Bacillati</taxon>
        <taxon>Actinomycetota</taxon>
        <taxon>Actinomycetes</taxon>
        <taxon>Pseudonocardiales</taxon>
        <taxon>Pseudonocardiaceae</taxon>
        <taxon>Saccharothrix</taxon>
    </lineage>
</organism>
<accession>A0A5Q0H2H1</accession>
<evidence type="ECO:0000313" key="2">
    <source>
        <dbReference type="EMBL" id="QFZ20020.1"/>
    </source>
</evidence>
<proteinExistence type="predicted"/>